<dbReference type="PIRSF" id="PIRSF006470">
    <property type="entry name" value="DctB"/>
    <property type="match status" value="1"/>
</dbReference>
<dbReference type="GO" id="GO:0030246">
    <property type="term" value="F:carbohydrate binding"/>
    <property type="evidence" value="ECO:0007669"/>
    <property type="project" value="TreeGrafter"/>
</dbReference>
<evidence type="ECO:0000256" key="2">
    <source>
        <dbReference type="SAM" id="SignalP"/>
    </source>
</evidence>
<organism evidence="3 4">
    <name type="scientific">Thermosinus carboxydivorans Nor1</name>
    <dbReference type="NCBI Taxonomy" id="401526"/>
    <lineage>
        <taxon>Bacteria</taxon>
        <taxon>Bacillati</taxon>
        <taxon>Bacillota</taxon>
        <taxon>Negativicutes</taxon>
        <taxon>Selenomonadales</taxon>
        <taxon>Sporomusaceae</taxon>
        <taxon>Thermosinus</taxon>
    </lineage>
</organism>
<dbReference type="PANTHER" id="PTHR33376">
    <property type="match status" value="1"/>
</dbReference>
<proteinExistence type="predicted"/>
<dbReference type="InterPro" id="IPR038404">
    <property type="entry name" value="TRAP_DctP_sf"/>
</dbReference>
<evidence type="ECO:0000313" key="4">
    <source>
        <dbReference type="Proteomes" id="UP000005139"/>
    </source>
</evidence>
<dbReference type="InterPro" id="IPR018389">
    <property type="entry name" value="DctP_fam"/>
</dbReference>
<dbReference type="GO" id="GO:0055085">
    <property type="term" value="P:transmembrane transport"/>
    <property type="evidence" value="ECO:0007669"/>
    <property type="project" value="InterPro"/>
</dbReference>
<dbReference type="EMBL" id="AAWL01000001">
    <property type="protein sequence ID" value="EAX48860.1"/>
    <property type="molecule type" value="Genomic_DNA"/>
</dbReference>
<dbReference type="NCBIfam" id="TIGR00787">
    <property type="entry name" value="dctP"/>
    <property type="match status" value="1"/>
</dbReference>
<protein>
    <submittedName>
        <fullName evidence="3">TRAP dicarboxylate transporter, DctP subunit</fullName>
    </submittedName>
</protein>
<dbReference type="eggNOG" id="COG1638">
    <property type="taxonomic scope" value="Bacteria"/>
</dbReference>
<name>A1HM09_9FIRM</name>
<evidence type="ECO:0000313" key="3">
    <source>
        <dbReference type="EMBL" id="EAX48860.1"/>
    </source>
</evidence>
<dbReference type="Pfam" id="PF03480">
    <property type="entry name" value="DctP"/>
    <property type="match status" value="1"/>
</dbReference>
<dbReference type="RefSeq" id="WP_007288067.1">
    <property type="nucleotide sequence ID" value="NZ_AAWL01000001.1"/>
</dbReference>
<gene>
    <name evidence="3" type="ORF">TcarDRAFT_2549</name>
</gene>
<evidence type="ECO:0000256" key="1">
    <source>
        <dbReference type="ARBA" id="ARBA00022729"/>
    </source>
</evidence>
<accession>A1HM09</accession>
<comment type="caution">
    <text evidence="3">The sequence shown here is derived from an EMBL/GenBank/DDBJ whole genome shotgun (WGS) entry which is preliminary data.</text>
</comment>
<dbReference type="NCBIfam" id="NF037995">
    <property type="entry name" value="TRAP_S1"/>
    <property type="match status" value="1"/>
</dbReference>
<dbReference type="CDD" id="cd13671">
    <property type="entry name" value="PBP2_TRAP_SBP_like_3"/>
    <property type="match status" value="1"/>
</dbReference>
<dbReference type="Proteomes" id="UP000005139">
    <property type="component" value="Unassembled WGS sequence"/>
</dbReference>
<dbReference type="PANTHER" id="PTHR33376:SF2">
    <property type="entry name" value="DICARBOXYLATE-BINDING PERIPLASMIC PROTEIN"/>
    <property type="match status" value="1"/>
</dbReference>
<reference evidence="3 4" key="2">
    <citation type="submission" date="2007-01" db="EMBL/GenBank/DDBJ databases">
        <title>Sequencing of the draft genome and assembly of Thermosinus carboxydivorans Nor1.</title>
        <authorList>
            <consortium name="US DOE Joint Genome Institute (JGI-PGF)"/>
            <person name="Copeland A."/>
            <person name="Lucas S."/>
            <person name="Lapidus A."/>
            <person name="Barry K."/>
            <person name="Glavina del Rio T."/>
            <person name="Dalin E."/>
            <person name="Tice H."/>
            <person name="Bruce D."/>
            <person name="Pitluck S."/>
            <person name="Richardson P."/>
        </authorList>
    </citation>
    <scope>NUCLEOTIDE SEQUENCE [LARGE SCALE GENOMIC DNA]</scope>
    <source>
        <strain evidence="3 4">Nor1</strain>
    </source>
</reference>
<keyword evidence="1 2" id="KW-0732">Signal</keyword>
<dbReference type="Gene3D" id="3.40.190.170">
    <property type="entry name" value="Bacterial extracellular solute-binding protein, family 7"/>
    <property type="match status" value="1"/>
</dbReference>
<dbReference type="PROSITE" id="PS51257">
    <property type="entry name" value="PROKAR_LIPOPROTEIN"/>
    <property type="match status" value="1"/>
</dbReference>
<sequence precursor="true">MRGKKLFAAALSLLVAGAVLVTGCGGGAKTTGEKKEGAKYTFRLAETHPPDYPTTMGDKKFAELVYERTNGRIKIEVFPSGQLGEEKAVIEQVQLGAIEFTRVSASPLAEFNKQLGVLSLPYIFDSDEHMWKFLTSDMGNKMLDGLETSKMKGLAYYSSGSRSFYARKPIKSLDDLKGLKIRVQQSKINMDMISALGASATPMPYGEVFSALQTGVIDGAENNYPSYYSSNHYQVAKYYLLDKHQRVPEVLLVSKAVWDKLSDEDKKIIKQAALDSVKTQRELWDKFEKESEAKLRAAGVTITEVTDVKPWQAAVKPVIDKYGPEYKEVLEAIDKARK</sequence>
<keyword evidence="4" id="KW-1185">Reference proteome</keyword>
<feature type="signal peptide" evidence="2">
    <location>
        <begin position="1"/>
        <end position="21"/>
    </location>
</feature>
<feature type="chain" id="PRO_5039113390" evidence="2">
    <location>
        <begin position="22"/>
        <end position="338"/>
    </location>
</feature>
<dbReference type="OrthoDB" id="9815946at2"/>
<dbReference type="SUPFAM" id="SSF53850">
    <property type="entry name" value="Periplasmic binding protein-like II"/>
    <property type="match status" value="1"/>
</dbReference>
<dbReference type="GO" id="GO:0030288">
    <property type="term" value="C:outer membrane-bounded periplasmic space"/>
    <property type="evidence" value="ECO:0007669"/>
    <property type="project" value="InterPro"/>
</dbReference>
<dbReference type="InterPro" id="IPR004682">
    <property type="entry name" value="TRAP_DctP"/>
</dbReference>
<reference evidence="3 4" key="1">
    <citation type="submission" date="2007-01" db="EMBL/GenBank/DDBJ databases">
        <title>Annotation of the draft genome assembly of Thermosinus carboxydivorans Nor1.</title>
        <authorList>
            <consortium name="US DOE Joint Genome Institute (JGI-ORNL)"/>
            <person name="Larimer F."/>
            <person name="Land M."/>
            <person name="Hauser L."/>
        </authorList>
    </citation>
    <scope>NUCLEOTIDE SEQUENCE [LARGE SCALE GENOMIC DNA]</scope>
    <source>
        <strain evidence="3 4">Nor1</strain>
    </source>
</reference>
<dbReference type="AlphaFoldDB" id="A1HM09"/>